<comment type="catalytic activity">
    <reaction evidence="10 11">
        <text>(2R)-3-phosphoglycerate + NAD(+) = 3-phosphooxypyruvate + NADH + H(+)</text>
        <dbReference type="Rhea" id="RHEA:12641"/>
        <dbReference type="ChEBI" id="CHEBI:15378"/>
        <dbReference type="ChEBI" id="CHEBI:18110"/>
        <dbReference type="ChEBI" id="CHEBI:57540"/>
        <dbReference type="ChEBI" id="CHEBI:57945"/>
        <dbReference type="ChEBI" id="CHEBI:58272"/>
        <dbReference type="EC" id="1.1.1.95"/>
    </reaction>
</comment>
<evidence type="ECO:0000256" key="6">
    <source>
        <dbReference type="ARBA" id="ARBA00023002"/>
    </source>
</evidence>
<dbReference type="SUPFAM" id="SSF51735">
    <property type="entry name" value="NAD(P)-binding Rossmann-fold domains"/>
    <property type="match status" value="1"/>
</dbReference>
<dbReference type="PROSITE" id="PS51671">
    <property type="entry name" value="ACT"/>
    <property type="match status" value="1"/>
</dbReference>
<keyword evidence="5 11" id="KW-0028">Amino-acid biosynthesis</keyword>
<dbReference type="Pfam" id="PF01842">
    <property type="entry name" value="ACT"/>
    <property type="match status" value="1"/>
</dbReference>
<feature type="domain" description="ACT" evidence="12">
    <location>
        <begin position="453"/>
        <end position="528"/>
    </location>
</feature>
<protein>
    <recommendedName>
        <fullName evidence="4 11">D-3-phosphoglycerate dehydrogenase</fullName>
        <ecNumber evidence="11">1.1.1.95</ecNumber>
    </recommendedName>
</protein>
<dbReference type="FunFam" id="3.30.1330.90:FF:000003">
    <property type="entry name" value="D-3-phosphoglycerate dehydrogenase"/>
    <property type="match status" value="1"/>
</dbReference>
<dbReference type="InterPro" id="IPR050857">
    <property type="entry name" value="D-2-hydroxyacid_DH"/>
</dbReference>
<evidence type="ECO:0000256" key="5">
    <source>
        <dbReference type="ARBA" id="ARBA00022605"/>
    </source>
</evidence>
<evidence type="ECO:0000256" key="10">
    <source>
        <dbReference type="ARBA" id="ARBA00048731"/>
    </source>
</evidence>
<dbReference type="Gene3D" id="3.30.70.260">
    <property type="match status" value="1"/>
</dbReference>
<dbReference type="FunFam" id="3.40.50.720:FF:000021">
    <property type="entry name" value="D-3-phosphoglycerate dehydrogenase"/>
    <property type="match status" value="1"/>
</dbReference>
<comment type="pathway">
    <text evidence="2 11">Amino-acid biosynthesis; L-serine biosynthesis; L-serine from 3-phospho-D-glycerate: step 1/3.</text>
</comment>
<reference evidence="13" key="1">
    <citation type="journal article" date="2021" name="PeerJ">
        <title>Extensive microbial diversity within the chicken gut microbiome revealed by metagenomics and culture.</title>
        <authorList>
            <person name="Gilroy R."/>
            <person name="Ravi A."/>
            <person name="Getino M."/>
            <person name="Pursley I."/>
            <person name="Horton D.L."/>
            <person name="Alikhan N.F."/>
            <person name="Baker D."/>
            <person name="Gharbi K."/>
            <person name="Hall N."/>
            <person name="Watson M."/>
            <person name="Adriaenssens E.M."/>
            <person name="Foster-Nyarko E."/>
            <person name="Jarju S."/>
            <person name="Secka A."/>
            <person name="Antonio M."/>
            <person name="Oren A."/>
            <person name="Chaudhuri R.R."/>
            <person name="La Ragione R."/>
            <person name="Hildebrand F."/>
            <person name="Pallen M.J."/>
        </authorList>
    </citation>
    <scope>NUCLEOTIDE SEQUENCE</scope>
    <source>
        <strain evidence="13">7318</strain>
    </source>
</reference>
<dbReference type="InterPro" id="IPR006236">
    <property type="entry name" value="PGDH"/>
</dbReference>
<dbReference type="InterPro" id="IPR045865">
    <property type="entry name" value="ACT-like_dom_sf"/>
</dbReference>
<dbReference type="SUPFAM" id="SSF55021">
    <property type="entry name" value="ACT-like"/>
    <property type="match status" value="1"/>
</dbReference>
<dbReference type="PANTHER" id="PTHR42789">
    <property type="entry name" value="D-ISOMER SPECIFIC 2-HYDROXYACID DEHYDROGENASE FAMILY PROTEIN (AFU_ORTHOLOGUE AFUA_6G10090)"/>
    <property type="match status" value="1"/>
</dbReference>
<comment type="similarity">
    <text evidence="3 11">Belongs to the D-isomer specific 2-hydroxyacid dehydrogenase family.</text>
</comment>
<dbReference type="InterPro" id="IPR006139">
    <property type="entry name" value="D-isomer_2_OHA_DH_cat_dom"/>
</dbReference>
<comment type="caution">
    <text evidence="13">The sequence shown here is derived from an EMBL/GenBank/DDBJ whole genome shotgun (WGS) entry which is preliminary data.</text>
</comment>
<comment type="catalytic activity">
    <reaction evidence="9">
        <text>(R)-2-hydroxyglutarate + NAD(+) = 2-oxoglutarate + NADH + H(+)</text>
        <dbReference type="Rhea" id="RHEA:49612"/>
        <dbReference type="ChEBI" id="CHEBI:15378"/>
        <dbReference type="ChEBI" id="CHEBI:15801"/>
        <dbReference type="ChEBI" id="CHEBI:16810"/>
        <dbReference type="ChEBI" id="CHEBI:57540"/>
        <dbReference type="ChEBI" id="CHEBI:57945"/>
        <dbReference type="EC" id="1.1.1.399"/>
    </reaction>
</comment>
<dbReference type="InterPro" id="IPR006140">
    <property type="entry name" value="D-isomer_DH_NAD-bd"/>
</dbReference>
<dbReference type="PANTHER" id="PTHR42789:SF1">
    <property type="entry name" value="D-ISOMER SPECIFIC 2-HYDROXYACID DEHYDROGENASE FAMILY PROTEIN (AFU_ORTHOLOGUE AFUA_6G10090)"/>
    <property type="match status" value="1"/>
</dbReference>
<evidence type="ECO:0000256" key="11">
    <source>
        <dbReference type="RuleBase" id="RU363003"/>
    </source>
</evidence>
<evidence type="ECO:0000313" key="14">
    <source>
        <dbReference type="Proteomes" id="UP000780768"/>
    </source>
</evidence>
<dbReference type="Gene3D" id="3.30.1330.90">
    <property type="entry name" value="D-3-phosphoglycerate dehydrogenase, domain 3"/>
    <property type="match status" value="1"/>
</dbReference>
<dbReference type="Pfam" id="PF19304">
    <property type="entry name" value="PGDH_inter"/>
    <property type="match status" value="1"/>
</dbReference>
<evidence type="ECO:0000256" key="9">
    <source>
        <dbReference type="ARBA" id="ARBA00048126"/>
    </source>
</evidence>
<dbReference type="GO" id="GO:0051287">
    <property type="term" value="F:NAD binding"/>
    <property type="evidence" value="ECO:0007669"/>
    <property type="project" value="UniProtKB-UniRule"/>
</dbReference>
<dbReference type="InterPro" id="IPR029009">
    <property type="entry name" value="ASB_dom_sf"/>
</dbReference>
<dbReference type="InterPro" id="IPR002912">
    <property type="entry name" value="ACT_dom"/>
</dbReference>
<evidence type="ECO:0000256" key="8">
    <source>
        <dbReference type="ARBA" id="ARBA00023299"/>
    </source>
</evidence>
<dbReference type="SUPFAM" id="SSF143548">
    <property type="entry name" value="Serine metabolism enzymes domain"/>
    <property type="match status" value="1"/>
</dbReference>
<proteinExistence type="inferred from homology"/>
<dbReference type="PROSITE" id="PS00670">
    <property type="entry name" value="D_2_HYDROXYACID_DH_2"/>
    <property type="match status" value="1"/>
</dbReference>
<organism evidence="13 14">
    <name type="scientific">Megamonas hypermegale</name>
    <dbReference type="NCBI Taxonomy" id="158847"/>
    <lineage>
        <taxon>Bacteria</taxon>
        <taxon>Bacillati</taxon>
        <taxon>Bacillota</taxon>
        <taxon>Negativicutes</taxon>
        <taxon>Selenomonadales</taxon>
        <taxon>Selenomonadaceae</taxon>
        <taxon>Megamonas</taxon>
    </lineage>
</organism>
<dbReference type="EMBL" id="DYVR01000140">
    <property type="protein sequence ID" value="HJF85041.1"/>
    <property type="molecule type" value="Genomic_DNA"/>
</dbReference>
<dbReference type="InterPro" id="IPR029752">
    <property type="entry name" value="D-isomer_DH_CS1"/>
</dbReference>
<evidence type="ECO:0000256" key="4">
    <source>
        <dbReference type="ARBA" id="ARBA00021582"/>
    </source>
</evidence>
<keyword evidence="8 11" id="KW-0718">Serine biosynthesis</keyword>
<keyword evidence="7 11" id="KW-0520">NAD</keyword>
<dbReference type="PROSITE" id="PS00065">
    <property type="entry name" value="D_2_HYDROXYACID_DH_1"/>
    <property type="match status" value="1"/>
</dbReference>
<dbReference type="EC" id="1.1.1.95" evidence="11"/>
<dbReference type="Proteomes" id="UP000780768">
    <property type="component" value="Unassembled WGS sequence"/>
</dbReference>
<dbReference type="Pfam" id="PF02826">
    <property type="entry name" value="2-Hacid_dh_C"/>
    <property type="match status" value="1"/>
</dbReference>
<dbReference type="InterPro" id="IPR036291">
    <property type="entry name" value="NAD(P)-bd_dom_sf"/>
</dbReference>
<dbReference type="SUPFAM" id="SSF52283">
    <property type="entry name" value="Formate/glycerate dehydrogenase catalytic domain-like"/>
    <property type="match status" value="1"/>
</dbReference>
<name>A0A921HNJ6_9FIRM</name>
<dbReference type="InterPro" id="IPR045626">
    <property type="entry name" value="PGDH_ASB_dom"/>
</dbReference>
<dbReference type="InterPro" id="IPR029753">
    <property type="entry name" value="D-isomer_DH_CS"/>
</dbReference>
<gene>
    <name evidence="13" type="primary">serA</name>
    <name evidence="13" type="ORF">K8V65_05210</name>
</gene>
<reference evidence="13" key="2">
    <citation type="submission" date="2021-09" db="EMBL/GenBank/DDBJ databases">
        <authorList>
            <person name="Gilroy R."/>
        </authorList>
    </citation>
    <scope>NUCLEOTIDE SEQUENCE</scope>
    <source>
        <strain evidence="13">7318</strain>
    </source>
</reference>
<dbReference type="CDD" id="cd12173">
    <property type="entry name" value="PGDH_4"/>
    <property type="match status" value="1"/>
</dbReference>
<evidence type="ECO:0000259" key="12">
    <source>
        <dbReference type="PROSITE" id="PS51671"/>
    </source>
</evidence>
<comment type="function">
    <text evidence="1">Catalyzes the reversible oxidation of 3-phospho-D-glycerate to 3-phosphonooxypyruvate, the first step of the phosphorylated L-serine biosynthesis pathway. Also catalyzes the reversible oxidation of 2-hydroxyglutarate to 2-oxoglutarate.</text>
</comment>
<dbReference type="AlphaFoldDB" id="A0A921HNJ6"/>
<dbReference type="PROSITE" id="PS00671">
    <property type="entry name" value="D_2_HYDROXYACID_DH_3"/>
    <property type="match status" value="1"/>
</dbReference>
<dbReference type="NCBIfam" id="TIGR01327">
    <property type="entry name" value="PGDH"/>
    <property type="match status" value="1"/>
</dbReference>
<dbReference type="Gene3D" id="3.40.50.720">
    <property type="entry name" value="NAD(P)-binding Rossmann-like Domain"/>
    <property type="match status" value="2"/>
</dbReference>
<dbReference type="GO" id="GO:0006564">
    <property type="term" value="P:L-serine biosynthetic process"/>
    <property type="evidence" value="ECO:0007669"/>
    <property type="project" value="UniProtKB-UniRule"/>
</dbReference>
<keyword evidence="6 11" id="KW-0560">Oxidoreductase</keyword>
<dbReference type="Pfam" id="PF00389">
    <property type="entry name" value="2-Hacid_dh"/>
    <property type="match status" value="1"/>
</dbReference>
<dbReference type="GO" id="GO:0004617">
    <property type="term" value="F:phosphoglycerate dehydrogenase activity"/>
    <property type="evidence" value="ECO:0007669"/>
    <property type="project" value="UniProtKB-UniRule"/>
</dbReference>
<sequence length="530" mass="56607">MKVLVADGVSPKGIEILQQAGLECVVKDKLPAEELLEIIPQFDALIVRSASKVTKEVIERAQNLKIIGRAGVGTDNIDIAAATAHGIVVINSPGGNTIAATEHTMGMMLAMARNIAVANETLHKGEWNRKKYTGVELRGKTLGVVGLGRIGSGVATRSLSFDMNVIGYDPYVNEERAHSLGIKVVSLDELIEQADFITVHMPLTPKTKGMFNKDNIYRMKKGVRIVNCARGGIVDEKDLADAVKAGHVAGAAIDVFENEPLPADSPLLGVPGITLTPHLGASTVEAQIGVSVDVAQGIVTALNGEPVSTAVNMAPVSAQTMKVIKPYLDLAERLGCTACSLADGAISEVKIKYNGEIADVDTKMITIAVVKGILNPILEDNVNYVNAPSLAKERNIKVKEIKDKSVENFANLITVSVVAHGKTQTVQGTLFGDEGRIVTINSYRVDVDPHARILICPHINRPGIIGTIGSLLGYANINISGMQVGKTEIEGTSMMVLTIDNEMPDSVMQQIINMNGIFDVKLVNYDIVEK</sequence>
<accession>A0A921HNJ6</accession>
<evidence type="ECO:0000256" key="7">
    <source>
        <dbReference type="ARBA" id="ARBA00023027"/>
    </source>
</evidence>
<dbReference type="CDD" id="cd04902">
    <property type="entry name" value="ACT_3PGDH-xct"/>
    <property type="match status" value="1"/>
</dbReference>
<evidence type="ECO:0000313" key="13">
    <source>
        <dbReference type="EMBL" id="HJF85041.1"/>
    </source>
</evidence>
<evidence type="ECO:0000256" key="2">
    <source>
        <dbReference type="ARBA" id="ARBA00005216"/>
    </source>
</evidence>
<evidence type="ECO:0000256" key="1">
    <source>
        <dbReference type="ARBA" id="ARBA00003800"/>
    </source>
</evidence>
<evidence type="ECO:0000256" key="3">
    <source>
        <dbReference type="ARBA" id="ARBA00005854"/>
    </source>
</evidence>
<dbReference type="RefSeq" id="WP_289547327.1">
    <property type="nucleotide sequence ID" value="NZ_CAKMHU010000001.1"/>
</dbReference>